<name>A0A1H3XRP1_9BACI</name>
<evidence type="ECO:0008006" key="5">
    <source>
        <dbReference type="Google" id="ProtNLM"/>
    </source>
</evidence>
<dbReference type="OrthoDB" id="2352213at2"/>
<keyword evidence="4" id="KW-1185">Reference proteome</keyword>
<gene>
    <name evidence="3" type="ORF">SAMN05421743_102230</name>
</gene>
<evidence type="ECO:0000256" key="1">
    <source>
        <dbReference type="SAM" id="MobiDB-lite"/>
    </source>
</evidence>
<feature type="chain" id="PRO_5038530076" description="DUF4352 domain-containing protein" evidence="2">
    <location>
        <begin position="22"/>
        <end position="219"/>
    </location>
</feature>
<protein>
    <recommendedName>
        <fullName evidence="5">DUF4352 domain-containing protein</fullName>
    </recommendedName>
</protein>
<dbReference type="AlphaFoldDB" id="A0A1H3XRP1"/>
<evidence type="ECO:0000313" key="3">
    <source>
        <dbReference type="EMBL" id="SEA02003.1"/>
    </source>
</evidence>
<organism evidence="3 4">
    <name type="scientific">Thalassobacillus cyri</name>
    <dbReference type="NCBI Taxonomy" id="571932"/>
    <lineage>
        <taxon>Bacteria</taxon>
        <taxon>Bacillati</taxon>
        <taxon>Bacillota</taxon>
        <taxon>Bacilli</taxon>
        <taxon>Bacillales</taxon>
        <taxon>Bacillaceae</taxon>
        <taxon>Thalassobacillus</taxon>
    </lineage>
</organism>
<proteinExistence type="predicted"/>
<sequence length="219" mass="24519">MKHLIMLVFSLILLAGCSTYGNNTESHAETKDSTAPFEIPEKKKYSNNPQASDDRELKQAGDHIEDENGQLALETIKEGHTVEEIGPVQLVIEDIKVLNYSPSPDLIDYFHAFSDNEANFNYIKFTVAVKNTSDQPINFAPVDLLETNAGEKKDFDDDFYLEKLYGKYESGEVKFGNMGFVLNDTKVDELKSITITTSDVMDESQGTIAEAKEFEIGLE</sequence>
<feature type="region of interest" description="Disordered" evidence="1">
    <location>
        <begin position="24"/>
        <end position="58"/>
    </location>
</feature>
<dbReference type="STRING" id="571932.SAMN05421743_102230"/>
<dbReference type="RefSeq" id="WP_093042398.1">
    <property type="nucleotide sequence ID" value="NZ_FNQR01000002.1"/>
</dbReference>
<feature type="signal peptide" evidence="2">
    <location>
        <begin position="1"/>
        <end position="21"/>
    </location>
</feature>
<dbReference type="PROSITE" id="PS51257">
    <property type="entry name" value="PROKAR_LIPOPROTEIN"/>
    <property type="match status" value="1"/>
</dbReference>
<reference evidence="3 4" key="1">
    <citation type="submission" date="2016-10" db="EMBL/GenBank/DDBJ databases">
        <authorList>
            <person name="de Groot N.N."/>
        </authorList>
    </citation>
    <scope>NUCLEOTIDE SEQUENCE [LARGE SCALE GENOMIC DNA]</scope>
    <source>
        <strain evidence="3 4">CCM7597</strain>
    </source>
</reference>
<accession>A0A1H3XRP1</accession>
<evidence type="ECO:0000256" key="2">
    <source>
        <dbReference type="SAM" id="SignalP"/>
    </source>
</evidence>
<keyword evidence="2" id="KW-0732">Signal</keyword>
<dbReference type="Proteomes" id="UP000198584">
    <property type="component" value="Unassembled WGS sequence"/>
</dbReference>
<dbReference type="EMBL" id="FNQR01000002">
    <property type="protein sequence ID" value="SEA02003.1"/>
    <property type="molecule type" value="Genomic_DNA"/>
</dbReference>
<evidence type="ECO:0000313" key="4">
    <source>
        <dbReference type="Proteomes" id="UP000198584"/>
    </source>
</evidence>